<feature type="compositionally biased region" description="Polar residues" evidence="1">
    <location>
        <begin position="7"/>
        <end position="16"/>
    </location>
</feature>
<dbReference type="GeneID" id="17285991"/>
<protein>
    <submittedName>
        <fullName evidence="2">Uncharacterized protein</fullName>
    </submittedName>
</protein>
<sequence>MPPLSQGAASNSSTFTEVGELAEGETVVHVFDDRRRTGGHRDYLCRVEEDEEARWLKAADVPGECLTVWEAGEAARIDKRDYDRSKDSRKRKRDAEAKSEVQTFRDTEQGKILLSQGINTRSDAAPNRKSDCIRALGRMRQENFKLHTIRTSDPKRARRRPPGRSSTPPARPPAAAMVDAVMAGRAFGALAGDFDYVGKHAFTIHGFKKNGKIPPEPTFGRIFRLEGDPPEHRPREQDYYVSEVEEVVPLGMAVCTHEAISLADVLDTMERQAIEARNSQPGRLRQHQGGKGTAISKRPKSAVMLLVYGARYKPDAYRAKIGRLAAKKSATAGPRAHRSVDQPKPEGGSSAADAVRGMFGL</sequence>
<reference evidence="3" key="1">
    <citation type="journal article" date="2013" name="Nature">
        <title>Pan genome of the phytoplankton Emiliania underpins its global distribution.</title>
        <authorList>
            <person name="Read B.A."/>
            <person name="Kegel J."/>
            <person name="Klute M.J."/>
            <person name="Kuo A."/>
            <person name="Lefebvre S.C."/>
            <person name="Maumus F."/>
            <person name="Mayer C."/>
            <person name="Miller J."/>
            <person name="Monier A."/>
            <person name="Salamov A."/>
            <person name="Young J."/>
            <person name="Aguilar M."/>
            <person name="Claverie J.M."/>
            <person name="Frickenhaus S."/>
            <person name="Gonzalez K."/>
            <person name="Herman E.K."/>
            <person name="Lin Y.C."/>
            <person name="Napier J."/>
            <person name="Ogata H."/>
            <person name="Sarno A.F."/>
            <person name="Shmutz J."/>
            <person name="Schroeder D."/>
            <person name="de Vargas C."/>
            <person name="Verret F."/>
            <person name="von Dassow P."/>
            <person name="Valentin K."/>
            <person name="Van de Peer Y."/>
            <person name="Wheeler G."/>
            <person name="Dacks J.B."/>
            <person name="Delwiche C.F."/>
            <person name="Dyhrman S.T."/>
            <person name="Glockner G."/>
            <person name="John U."/>
            <person name="Richards T."/>
            <person name="Worden A.Z."/>
            <person name="Zhang X."/>
            <person name="Grigoriev I.V."/>
            <person name="Allen A.E."/>
            <person name="Bidle K."/>
            <person name="Borodovsky M."/>
            <person name="Bowler C."/>
            <person name="Brownlee C."/>
            <person name="Cock J.M."/>
            <person name="Elias M."/>
            <person name="Gladyshev V.N."/>
            <person name="Groth M."/>
            <person name="Guda C."/>
            <person name="Hadaegh A."/>
            <person name="Iglesias-Rodriguez M.D."/>
            <person name="Jenkins J."/>
            <person name="Jones B.M."/>
            <person name="Lawson T."/>
            <person name="Leese F."/>
            <person name="Lindquist E."/>
            <person name="Lobanov A."/>
            <person name="Lomsadze A."/>
            <person name="Malik S.B."/>
            <person name="Marsh M.E."/>
            <person name="Mackinder L."/>
            <person name="Mock T."/>
            <person name="Mueller-Roeber B."/>
            <person name="Pagarete A."/>
            <person name="Parker M."/>
            <person name="Probert I."/>
            <person name="Quesneville H."/>
            <person name="Raines C."/>
            <person name="Rensing S.A."/>
            <person name="Riano-Pachon D.M."/>
            <person name="Richier S."/>
            <person name="Rokitta S."/>
            <person name="Shiraiwa Y."/>
            <person name="Soanes D.M."/>
            <person name="van der Giezen M."/>
            <person name="Wahlund T.M."/>
            <person name="Williams B."/>
            <person name="Wilson W."/>
            <person name="Wolfe G."/>
            <person name="Wurch L.L."/>
        </authorList>
    </citation>
    <scope>NUCLEOTIDE SEQUENCE</scope>
</reference>
<organism evidence="2 3">
    <name type="scientific">Emiliania huxleyi (strain CCMP1516)</name>
    <dbReference type="NCBI Taxonomy" id="280463"/>
    <lineage>
        <taxon>Eukaryota</taxon>
        <taxon>Haptista</taxon>
        <taxon>Haptophyta</taxon>
        <taxon>Prymnesiophyceae</taxon>
        <taxon>Isochrysidales</taxon>
        <taxon>Noelaerhabdaceae</taxon>
        <taxon>Emiliania</taxon>
    </lineage>
</organism>
<keyword evidence="3" id="KW-1185">Reference proteome</keyword>
<feature type="region of interest" description="Disordered" evidence="1">
    <location>
        <begin position="327"/>
        <end position="361"/>
    </location>
</feature>
<evidence type="ECO:0000313" key="2">
    <source>
        <dbReference type="EnsemblProtists" id="EOD40720"/>
    </source>
</evidence>
<feature type="compositionally biased region" description="Low complexity" evidence="1">
    <location>
        <begin position="163"/>
        <end position="173"/>
    </location>
</feature>
<dbReference type="AlphaFoldDB" id="A0A0D3KY85"/>
<dbReference type="KEGG" id="ehx:EMIHUDRAFT_439568"/>
<dbReference type="Proteomes" id="UP000013827">
    <property type="component" value="Unassembled WGS sequence"/>
</dbReference>
<feature type="region of interest" description="Disordered" evidence="1">
    <location>
        <begin position="80"/>
        <end position="103"/>
    </location>
</feature>
<feature type="region of interest" description="Disordered" evidence="1">
    <location>
        <begin position="150"/>
        <end position="173"/>
    </location>
</feature>
<proteinExistence type="predicted"/>
<feature type="compositionally biased region" description="Basic and acidic residues" evidence="1">
    <location>
        <begin position="93"/>
        <end position="103"/>
    </location>
</feature>
<dbReference type="RefSeq" id="XP_005793149.1">
    <property type="nucleotide sequence ID" value="XM_005793092.1"/>
</dbReference>
<reference evidence="2" key="2">
    <citation type="submission" date="2024-10" db="UniProtKB">
        <authorList>
            <consortium name="EnsemblProtists"/>
        </authorList>
    </citation>
    <scope>IDENTIFICATION</scope>
</reference>
<dbReference type="HOGENOM" id="CLU_768211_0_0_1"/>
<dbReference type="PaxDb" id="2903-EOD40720"/>
<accession>A0A0D3KY85</accession>
<evidence type="ECO:0000313" key="3">
    <source>
        <dbReference type="Proteomes" id="UP000013827"/>
    </source>
</evidence>
<dbReference type="EnsemblProtists" id="EOD40720">
    <property type="protein sequence ID" value="EOD40720"/>
    <property type="gene ID" value="EMIHUDRAFT_439568"/>
</dbReference>
<evidence type="ECO:0000256" key="1">
    <source>
        <dbReference type="SAM" id="MobiDB-lite"/>
    </source>
</evidence>
<name>A0A0D3KY85_EMIH1</name>
<feature type="region of interest" description="Disordered" evidence="1">
    <location>
        <begin position="1"/>
        <end position="20"/>
    </location>
</feature>